<feature type="compositionally biased region" description="Basic and acidic residues" evidence="4">
    <location>
        <begin position="34"/>
        <end position="63"/>
    </location>
</feature>
<dbReference type="InterPro" id="IPR003890">
    <property type="entry name" value="MIF4G-like_typ-3"/>
</dbReference>
<dbReference type="SUPFAM" id="SSF48371">
    <property type="entry name" value="ARM repeat"/>
    <property type="match status" value="1"/>
</dbReference>
<evidence type="ECO:0000256" key="3">
    <source>
        <dbReference type="ARBA" id="ARBA00023242"/>
    </source>
</evidence>
<comment type="caution">
    <text evidence="6">The sequence shown here is derived from an EMBL/GenBank/DDBJ whole genome shotgun (WGS) entry which is preliminary data.</text>
</comment>
<dbReference type="AlphaFoldDB" id="A0A8H7AKH1"/>
<evidence type="ECO:0000313" key="6">
    <source>
        <dbReference type="EMBL" id="KAF7510803.1"/>
    </source>
</evidence>
<feature type="compositionally biased region" description="Acidic residues" evidence="4">
    <location>
        <begin position="247"/>
        <end position="261"/>
    </location>
</feature>
<dbReference type="EMBL" id="JAACFV010000026">
    <property type="protein sequence ID" value="KAF7510803.1"/>
    <property type="molecule type" value="Genomic_DNA"/>
</dbReference>
<dbReference type="InterPro" id="IPR050781">
    <property type="entry name" value="CWC22_splicing_factor"/>
</dbReference>
<dbReference type="InterPro" id="IPR016024">
    <property type="entry name" value="ARM-type_fold"/>
</dbReference>
<organism evidence="6 7">
    <name type="scientific">Endocarpon pusillum</name>
    <dbReference type="NCBI Taxonomy" id="364733"/>
    <lineage>
        <taxon>Eukaryota</taxon>
        <taxon>Fungi</taxon>
        <taxon>Dikarya</taxon>
        <taxon>Ascomycota</taxon>
        <taxon>Pezizomycotina</taxon>
        <taxon>Eurotiomycetes</taxon>
        <taxon>Chaetothyriomycetidae</taxon>
        <taxon>Verrucariales</taxon>
        <taxon>Verrucariaceae</taxon>
        <taxon>Endocarpon</taxon>
    </lineage>
</organism>
<protein>
    <recommendedName>
        <fullName evidence="5">MI domain-containing protein</fullName>
    </recommendedName>
</protein>
<dbReference type="Gene3D" id="1.25.40.180">
    <property type="match status" value="1"/>
</dbReference>
<dbReference type="FunFam" id="1.25.40.180:FF:000050">
    <property type="entry name" value="Nuclear protein (Sgd1), putative"/>
    <property type="match status" value="1"/>
</dbReference>
<dbReference type="GO" id="GO:0005730">
    <property type="term" value="C:nucleolus"/>
    <property type="evidence" value="ECO:0007669"/>
    <property type="project" value="UniProtKB-SubCell"/>
</dbReference>
<dbReference type="OrthoDB" id="361797at2759"/>
<comment type="similarity">
    <text evidence="2">Belongs to the CWC22 family.</text>
</comment>
<dbReference type="SMART" id="SM00544">
    <property type="entry name" value="MA3"/>
    <property type="match status" value="1"/>
</dbReference>
<dbReference type="Pfam" id="PF02847">
    <property type="entry name" value="MA3"/>
    <property type="match status" value="1"/>
</dbReference>
<keyword evidence="7" id="KW-1185">Reference proteome</keyword>
<feature type="compositionally biased region" description="Polar residues" evidence="4">
    <location>
        <begin position="604"/>
        <end position="614"/>
    </location>
</feature>
<comment type="subcellular location">
    <subcellularLocation>
        <location evidence="1">Nucleus</location>
        <location evidence="1">Nucleolus</location>
    </subcellularLocation>
</comment>
<sequence>MPRRPPQQNGLKIPRQLQQELGLDLSNANGKKRRFDEGGIGRRKERRKADRTERRAGRDEGNVRRIHKPERRIVTDDDGSDDEDESRTEQEQKPIARSTSSKEPRRLQPQPQPPKSSEPKLKSILKPRKPSVNPAYSADESEFERSPSPGLVLDRSSRSFRDRAAQDDADIAALEKKLGLKAKKLPKSFDGDGLGDLLQGIDSSDEDGKRKSEGQKWLERKRKRTRMEMEDEEEDEDDSDHHISEALEGDEDVGSELEGENVLDAISESSGSEEEGFDGFASAGEESTGRSTPRKRENPYVAPVSDIARPTTKYVPPSLRNQAGSESESLQRLHRQIQGQLNKLSEANLLTILAEIEKFYQTNARQDVTSTLIGLLLSLFCDPSALQNTFVILHASFVAAVYKVIGTDFGADLVSRLVHRFASLHKPQDMASGKQSVNLISLLAHLYTFHVVGSNLIFDHIRILLEVLSETNAELLLRILRDAGPQLRQDDPSSLKDIVLLMQKSAAKAQAEGHAISVRTKFMIETITDLKNNKLKTEMASSGVASEHITRMRKMVGTLNSRNIRASEPLRIGLADVKNADQRGKWWLVGASWKEHVDPAELTSPPTNDHSNGSGEAVDDEEADLIALARQHRMNTAVRRAIFIAIMSANDYQDAQLRLLKLRLKRSQEQEIPRVLMHCAAAEERYNPYYSLIAKTLCQDKRLRMAFQFSLWDFFKRMGEKAEDLDHDDGTNGEDVELKEIVNTARMFGNLIADGTMSLGILKTLNLPLLKHHATMFVEILLIVVICKSQERTKETPDENSLARIFVKCRDTPQVVDGLRHFLKKVVRHTDLTSSKMEARLVKWGCGVAVDTLKVVSSGNNE</sequence>
<dbReference type="InterPro" id="IPR003891">
    <property type="entry name" value="Initiation_fac_eIF4g_MI"/>
</dbReference>
<feature type="region of interest" description="Disordered" evidence="4">
    <location>
        <begin position="179"/>
        <end position="302"/>
    </location>
</feature>
<proteinExistence type="inferred from homology"/>
<reference evidence="6" key="1">
    <citation type="submission" date="2020-02" db="EMBL/GenBank/DDBJ databases">
        <authorList>
            <person name="Palmer J.M."/>
        </authorList>
    </citation>
    <scope>NUCLEOTIDE SEQUENCE</scope>
    <source>
        <strain evidence="6">EPUS1.4</strain>
        <tissue evidence="6">Thallus</tissue>
    </source>
</reference>
<evidence type="ECO:0000313" key="7">
    <source>
        <dbReference type="Proteomes" id="UP000606974"/>
    </source>
</evidence>
<dbReference type="GO" id="GO:0042274">
    <property type="term" value="P:ribosomal small subunit biogenesis"/>
    <property type="evidence" value="ECO:0007669"/>
    <property type="project" value="TreeGrafter"/>
</dbReference>
<dbReference type="PANTHER" id="PTHR18034:SF4">
    <property type="entry name" value="NUCLEOLAR MIF4G DOMAIN-CONTAINING PROTEIN 1"/>
    <property type="match status" value="1"/>
</dbReference>
<feature type="compositionally biased region" description="Polar residues" evidence="4">
    <location>
        <begin position="1"/>
        <end position="10"/>
    </location>
</feature>
<feature type="compositionally biased region" description="Basic and acidic residues" evidence="4">
    <location>
        <begin position="87"/>
        <end position="106"/>
    </location>
</feature>
<dbReference type="SMART" id="SM00543">
    <property type="entry name" value="MIF4G"/>
    <property type="match status" value="1"/>
</dbReference>
<feature type="compositionally biased region" description="Basic and acidic residues" evidence="4">
    <location>
        <begin position="155"/>
        <end position="166"/>
    </location>
</feature>
<feature type="region of interest" description="Disordered" evidence="4">
    <location>
        <begin position="1"/>
        <end position="166"/>
    </location>
</feature>
<feature type="compositionally biased region" description="Acidic residues" evidence="4">
    <location>
        <begin position="76"/>
        <end position="86"/>
    </location>
</feature>
<evidence type="ECO:0000256" key="1">
    <source>
        <dbReference type="ARBA" id="ARBA00004604"/>
    </source>
</evidence>
<evidence type="ECO:0000256" key="4">
    <source>
        <dbReference type="SAM" id="MobiDB-lite"/>
    </source>
</evidence>
<feature type="domain" description="MI" evidence="5">
    <location>
        <begin position="637"/>
        <end position="767"/>
    </location>
</feature>
<feature type="region of interest" description="Disordered" evidence="4">
    <location>
        <begin position="598"/>
        <end position="617"/>
    </location>
</feature>
<dbReference type="PROSITE" id="PS51366">
    <property type="entry name" value="MI"/>
    <property type="match status" value="1"/>
</dbReference>
<dbReference type="GO" id="GO:0003723">
    <property type="term" value="F:RNA binding"/>
    <property type="evidence" value="ECO:0007669"/>
    <property type="project" value="InterPro"/>
</dbReference>
<dbReference type="PANTHER" id="PTHR18034">
    <property type="entry name" value="CELL CYCLE CONTROL PROTEIN CWF22-RELATED"/>
    <property type="match status" value="1"/>
</dbReference>
<gene>
    <name evidence="6" type="ORF">GJ744_005903</name>
</gene>
<evidence type="ECO:0000259" key="5">
    <source>
        <dbReference type="PROSITE" id="PS51366"/>
    </source>
</evidence>
<name>A0A8H7AKH1_9EURO</name>
<dbReference type="Pfam" id="PF02854">
    <property type="entry name" value="MIF4G"/>
    <property type="match status" value="1"/>
</dbReference>
<feature type="compositionally biased region" description="Basic and acidic residues" evidence="4">
    <location>
        <begin position="206"/>
        <end position="218"/>
    </location>
</feature>
<dbReference type="Proteomes" id="UP000606974">
    <property type="component" value="Unassembled WGS sequence"/>
</dbReference>
<evidence type="ECO:0000256" key="2">
    <source>
        <dbReference type="ARBA" id="ARBA00006856"/>
    </source>
</evidence>
<keyword evidence="3" id="KW-0539">Nucleus</keyword>
<feature type="compositionally biased region" description="Acidic residues" evidence="4">
    <location>
        <begin position="229"/>
        <end position="238"/>
    </location>
</feature>
<accession>A0A8H7AKH1</accession>